<feature type="compositionally biased region" description="Gly residues" evidence="1">
    <location>
        <begin position="290"/>
        <end position="301"/>
    </location>
</feature>
<keyword evidence="4" id="KW-1185">Reference proteome</keyword>
<dbReference type="AlphaFoldDB" id="A0A6I7HJN5"/>
<dbReference type="RefSeq" id="WP_114364474.1">
    <property type="nucleotide sequence ID" value="NZ_QPIX01000010.1"/>
</dbReference>
<feature type="transmembrane region" description="Helical" evidence="2">
    <location>
        <begin position="194"/>
        <end position="217"/>
    </location>
</feature>
<feature type="transmembrane region" description="Helical" evidence="2">
    <location>
        <begin position="77"/>
        <end position="101"/>
    </location>
</feature>
<feature type="transmembrane region" description="Helical" evidence="2">
    <location>
        <begin position="113"/>
        <end position="132"/>
    </location>
</feature>
<feature type="transmembrane region" description="Helical" evidence="2">
    <location>
        <begin position="229"/>
        <end position="249"/>
    </location>
</feature>
<dbReference type="EMBL" id="QPIX01000010">
    <property type="protein sequence ID" value="RCW21524.1"/>
    <property type="molecule type" value="Genomic_DNA"/>
</dbReference>
<accession>A0A6I7HJN5</accession>
<feature type="transmembrane region" description="Helical" evidence="2">
    <location>
        <begin position="53"/>
        <end position="71"/>
    </location>
</feature>
<comment type="caution">
    <text evidence="3">The sequence shown here is derived from an EMBL/GenBank/DDBJ whole genome shotgun (WGS) entry which is preliminary data.</text>
</comment>
<feature type="region of interest" description="Disordered" evidence="1">
    <location>
        <begin position="1"/>
        <end position="27"/>
    </location>
</feature>
<name>A0A6I7HJN5_9HYPH</name>
<evidence type="ECO:0000256" key="2">
    <source>
        <dbReference type="SAM" id="Phobius"/>
    </source>
</evidence>
<evidence type="ECO:0000256" key="1">
    <source>
        <dbReference type="SAM" id="MobiDB-lite"/>
    </source>
</evidence>
<feature type="transmembrane region" description="Helical" evidence="2">
    <location>
        <begin position="144"/>
        <end position="162"/>
    </location>
</feature>
<gene>
    <name evidence="3" type="ORF">DFR48_110111</name>
</gene>
<keyword evidence="2" id="KW-0812">Transmembrane</keyword>
<dbReference type="Proteomes" id="UP000252582">
    <property type="component" value="Unassembled WGS sequence"/>
</dbReference>
<sequence>MVSKTHGATGDAKPALSRAERRRRQRQGLPLVEAPSTGLAAIRARTRTAGFRWSLGLVLLGFVALGLSQAITHDYGFLELGFLFTLSVYDLVLAMLGLAVAAAVAPSARGMRIIFLTFLAVLVVMLSFFDPIFRGIMASPLGEVLYLVAPAAVISTGAALWVPGRWAVLAAAVAAAIVAFSFSLFVGLDDLGIGILDFTTGTVLCALWLVVAPALLLRQFRGPWLVIPSRIVGSWLVVIGFIVLGSLYMPQPENAAPPAPPGDLQLIIPDDGSAPTLNGEELPLDDGSQMDGGPGGDTSRP</sequence>
<keyword evidence="2" id="KW-0472">Membrane</keyword>
<feature type="region of interest" description="Disordered" evidence="1">
    <location>
        <begin position="255"/>
        <end position="301"/>
    </location>
</feature>
<evidence type="ECO:0000313" key="3">
    <source>
        <dbReference type="EMBL" id="RCW21524.1"/>
    </source>
</evidence>
<reference evidence="3 4" key="1">
    <citation type="submission" date="2018-07" db="EMBL/GenBank/DDBJ databases">
        <title>Genomic Encyclopedia of Type Strains, Phase IV (KMG-IV): sequencing the most valuable type-strain genomes for metagenomic binning, comparative biology and taxonomic classification.</title>
        <authorList>
            <person name="Goeker M."/>
        </authorList>
    </citation>
    <scope>NUCLEOTIDE SEQUENCE [LARGE SCALE GENOMIC DNA]</scope>
    <source>
        <strain evidence="3 4">DSM 25528</strain>
    </source>
</reference>
<evidence type="ECO:0000313" key="4">
    <source>
        <dbReference type="Proteomes" id="UP000252582"/>
    </source>
</evidence>
<proteinExistence type="predicted"/>
<keyword evidence="2" id="KW-1133">Transmembrane helix</keyword>
<protein>
    <submittedName>
        <fullName evidence="3">Uncharacterized protein</fullName>
    </submittedName>
</protein>
<feature type="transmembrane region" description="Helical" evidence="2">
    <location>
        <begin position="169"/>
        <end position="188"/>
    </location>
</feature>
<organism evidence="3 4">
    <name type="scientific">Ciceribacter lividus</name>
    <dbReference type="NCBI Taxonomy" id="1197950"/>
    <lineage>
        <taxon>Bacteria</taxon>
        <taxon>Pseudomonadati</taxon>
        <taxon>Pseudomonadota</taxon>
        <taxon>Alphaproteobacteria</taxon>
        <taxon>Hyphomicrobiales</taxon>
        <taxon>Rhizobiaceae</taxon>
        <taxon>Ciceribacter</taxon>
    </lineage>
</organism>